<dbReference type="InterPro" id="IPR036291">
    <property type="entry name" value="NAD(P)-bd_dom_sf"/>
</dbReference>
<comment type="similarity">
    <text evidence="1">Belongs to the Gfo/Idh/MocA family.</text>
</comment>
<gene>
    <name evidence="5" type="ORF">BJ998_004981</name>
</gene>
<dbReference type="SUPFAM" id="SSF55347">
    <property type="entry name" value="Glyceraldehyde-3-phosphate dehydrogenase-like, C-terminal domain"/>
    <property type="match status" value="1"/>
</dbReference>
<reference evidence="5 6" key="1">
    <citation type="submission" date="2020-08" db="EMBL/GenBank/DDBJ databases">
        <title>Sequencing the genomes of 1000 actinobacteria strains.</title>
        <authorList>
            <person name="Klenk H.-P."/>
        </authorList>
    </citation>
    <scope>NUCLEOTIDE SEQUENCE [LARGE SCALE GENOMIC DNA]</scope>
    <source>
        <strain evidence="5 6">DSM 43851</strain>
    </source>
</reference>
<dbReference type="InterPro" id="IPR000683">
    <property type="entry name" value="Gfo/Idh/MocA-like_OxRdtase_N"/>
</dbReference>
<feature type="domain" description="Gfo/Idh/MocA-like oxidoreductase N-terminal" evidence="3">
    <location>
        <begin position="4"/>
        <end position="122"/>
    </location>
</feature>
<dbReference type="AlphaFoldDB" id="A0A7W9KJX2"/>
<comment type="caution">
    <text evidence="5">The sequence shown here is derived from an EMBL/GenBank/DDBJ whole genome shotgun (WGS) entry which is preliminary data.</text>
</comment>
<proteinExistence type="inferred from homology"/>
<dbReference type="Pfam" id="PF01408">
    <property type="entry name" value="GFO_IDH_MocA"/>
    <property type="match status" value="1"/>
</dbReference>
<dbReference type="InterPro" id="IPR050984">
    <property type="entry name" value="Gfo/Idh/MocA_domain"/>
</dbReference>
<evidence type="ECO:0000259" key="4">
    <source>
        <dbReference type="Pfam" id="PF22725"/>
    </source>
</evidence>
<dbReference type="Proteomes" id="UP000585638">
    <property type="component" value="Unassembled WGS sequence"/>
</dbReference>
<evidence type="ECO:0000313" key="6">
    <source>
        <dbReference type="Proteomes" id="UP000585638"/>
    </source>
</evidence>
<keyword evidence="6" id="KW-1185">Reference proteome</keyword>
<dbReference type="RefSeq" id="WP_184865321.1">
    <property type="nucleotide sequence ID" value="NZ_BAAAWY010000030.1"/>
</dbReference>
<evidence type="ECO:0000313" key="5">
    <source>
        <dbReference type="EMBL" id="MBB5893785.1"/>
    </source>
</evidence>
<dbReference type="InterPro" id="IPR055170">
    <property type="entry name" value="GFO_IDH_MocA-like_dom"/>
</dbReference>
<dbReference type="Gene3D" id="3.30.360.10">
    <property type="entry name" value="Dihydrodipicolinate Reductase, domain 2"/>
    <property type="match status" value="1"/>
</dbReference>
<dbReference type="EMBL" id="JACHIR010000001">
    <property type="protein sequence ID" value="MBB5893785.1"/>
    <property type="molecule type" value="Genomic_DNA"/>
</dbReference>
<dbReference type="Pfam" id="PF22725">
    <property type="entry name" value="GFO_IDH_MocA_C3"/>
    <property type="match status" value="1"/>
</dbReference>
<keyword evidence="2" id="KW-0560">Oxidoreductase</keyword>
<name>A0A7W9KJX2_9PSEU</name>
<organism evidence="5 6">
    <name type="scientific">Kutzneria kofuensis</name>
    <dbReference type="NCBI Taxonomy" id="103725"/>
    <lineage>
        <taxon>Bacteria</taxon>
        <taxon>Bacillati</taxon>
        <taxon>Actinomycetota</taxon>
        <taxon>Actinomycetes</taxon>
        <taxon>Pseudonocardiales</taxon>
        <taxon>Pseudonocardiaceae</taxon>
        <taxon>Kutzneria</taxon>
    </lineage>
</organism>
<dbReference type="Gene3D" id="3.40.50.720">
    <property type="entry name" value="NAD(P)-binding Rossmann-like Domain"/>
    <property type="match status" value="1"/>
</dbReference>
<dbReference type="GO" id="GO:0000166">
    <property type="term" value="F:nucleotide binding"/>
    <property type="evidence" value="ECO:0007669"/>
    <property type="project" value="InterPro"/>
</dbReference>
<dbReference type="PANTHER" id="PTHR22604:SF105">
    <property type="entry name" value="TRANS-1,2-DIHYDROBENZENE-1,2-DIOL DEHYDROGENASE"/>
    <property type="match status" value="1"/>
</dbReference>
<feature type="domain" description="GFO/IDH/MocA-like oxidoreductase" evidence="4">
    <location>
        <begin position="132"/>
        <end position="248"/>
    </location>
</feature>
<protein>
    <submittedName>
        <fullName evidence="5">Putative dehydrogenase</fullName>
    </submittedName>
</protein>
<evidence type="ECO:0000256" key="2">
    <source>
        <dbReference type="ARBA" id="ARBA00023002"/>
    </source>
</evidence>
<evidence type="ECO:0000256" key="1">
    <source>
        <dbReference type="ARBA" id="ARBA00010928"/>
    </source>
</evidence>
<accession>A0A7W9KJX2</accession>
<dbReference type="SUPFAM" id="SSF51735">
    <property type="entry name" value="NAD(P)-binding Rossmann-fold domains"/>
    <property type="match status" value="1"/>
</dbReference>
<dbReference type="GO" id="GO:0016491">
    <property type="term" value="F:oxidoreductase activity"/>
    <property type="evidence" value="ECO:0007669"/>
    <property type="project" value="UniProtKB-KW"/>
</dbReference>
<sequence length="335" mass="35721">MTPVRIGIIGCASIAHRRMLPAMAALPGVEIVAIASRHVDKASAAARAYACRAVTGYEALLHLDEVEAVYVPLPNAMHATWIERALDAGKHVLAEKPLTTSVSRTHELVATARSRGLVLMENVMFLHHSQHAAVRSLVADGAIGELRAFHAAFAVPRRPADDIRYSADLGGGALLDTGVYPIRAAMSFLGNDLQVASAVLTRRHGHSVDSAGQALLCASNGVGASVTFGLDHAYRSGYELWGSEGRIVLEHAFTPPADHVPVVRLERPSGLDEILLAPDDQVANTLDAFATAIESGQLPDHDGVLRQAVLVDDIRTRARLYVDHATERMPGGSLS</sequence>
<dbReference type="PANTHER" id="PTHR22604">
    <property type="entry name" value="OXIDOREDUCTASES"/>
    <property type="match status" value="1"/>
</dbReference>
<evidence type="ECO:0000259" key="3">
    <source>
        <dbReference type="Pfam" id="PF01408"/>
    </source>
</evidence>